<evidence type="ECO:0000313" key="3">
    <source>
        <dbReference type="Proteomes" id="UP000051442"/>
    </source>
</evidence>
<comment type="caution">
    <text evidence="2">The sequence shown here is derived from an EMBL/GenBank/DDBJ whole genome shotgun (WGS) entry which is preliminary data.</text>
</comment>
<keyword evidence="3" id="KW-1185">Reference proteome</keyword>
<protein>
    <submittedName>
        <fullName evidence="2">Uncharacterized protein</fullName>
    </submittedName>
</protein>
<feature type="region of interest" description="Disordered" evidence="1">
    <location>
        <begin position="122"/>
        <end position="145"/>
    </location>
</feature>
<feature type="compositionally biased region" description="Polar residues" evidence="1">
    <location>
        <begin position="135"/>
        <end position="145"/>
    </location>
</feature>
<dbReference type="Proteomes" id="UP000051442">
    <property type="component" value="Unassembled WGS sequence"/>
</dbReference>
<dbReference type="AlphaFoldDB" id="A0A0R2EU69"/>
<organism evidence="2 3">
    <name type="scientific">Secundilactobacillus similis DSM 23365 = JCM 2765</name>
    <dbReference type="NCBI Taxonomy" id="1423804"/>
    <lineage>
        <taxon>Bacteria</taxon>
        <taxon>Bacillati</taxon>
        <taxon>Bacillota</taxon>
        <taxon>Bacilli</taxon>
        <taxon>Lactobacillales</taxon>
        <taxon>Lactobacillaceae</taxon>
        <taxon>Secundilactobacillus</taxon>
    </lineage>
</organism>
<name>A0A0R2EU69_9LACO</name>
<dbReference type="EMBL" id="AYZM01000134">
    <property type="protein sequence ID" value="KRN20002.1"/>
    <property type="molecule type" value="Genomic_DNA"/>
</dbReference>
<reference evidence="2 3" key="1">
    <citation type="journal article" date="2015" name="Genome Announc.">
        <title>Expanding the biotechnology potential of lactobacilli through comparative genomics of 213 strains and associated genera.</title>
        <authorList>
            <person name="Sun Z."/>
            <person name="Harris H.M."/>
            <person name="McCann A."/>
            <person name="Guo C."/>
            <person name="Argimon S."/>
            <person name="Zhang W."/>
            <person name="Yang X."/>
            <person name="Jeffery I.B."/>
            <person name="Cooney J.C."/>
            <person name="Kagawa T.F."/>
            <person name="Liu W."/>
            <person name="Song Y."/>
            <person name="Salvetti E."/>
            <person name="Wrobel A."/>
            <person name="Rasinkangas P."/>
            <person name="Parkhill J."/>
            <person name="Rea M.C."/>
            <person name="O'Sullivan O."/>
            <person name="Ritari J."/>
            <person name="Douillard F.P."/>
            <person name="Paul Ross R."/>
            <person name="Yang R."/>
            <person name="Briner A.E."/>
            <person name="Felis G.E."/>
            <person name="de Vos W.M."/>
            <person name="Barrangou R."/>
            <person name="Klaenhammer T.R."/>
            <person name="Caufield P.W."/>
            <person name="Cui Y."/>
            <person name="Zhang H."/>
            <person name="O'Toole P.W."/>
        </authorList>
    </citation>
    <scope>NUCLEOTIDE SEQUENCE [LARGE SCALE GENOMIC DNA]</scope>
    <source>
        <strain evidence="2 3">DSM 23365</strain>
    </source>
</reference>
<evidence type="ECO:0000256" key="1">
    <source>
        <dbReference type="SAM" id="MobiDB-lite"/>
    </source>
</evidence>
<proteinExistence type="predicted"/>
<sequence>MAGLLGLTLAGCGTSATKEMNNQKTVNFAQDAQSKTPRIWYETTGSNVTSDSKVAYIIVTQNGKGTVYRTSNYTLPNFYHKSDSQIIALAKRLDKRSYTLKRDAAYAANTSTYDELAQTLHPTTTRVPDPAVGDDSSSSESVTMKPLTTTEKKATKFVMSALKDRRLKIESAQYQKPTPQPLKITVTKKHGQVVGEQMVYRHHDYDSYFAQLADSSAWAKQYLKSGQLATIKPMSDYFVTTEGSPVVYKHLTKKPLSIVDQYVGYLEKKQTDDDDDAKDAGALLTRTSNDQSVMAFDQANTTGVTVKK</sequence>
<gene>
    <name evidence="2" type="ORF">FD14_GL001639</name>
</gene>
<evidence type="ECO:0000313" key="2">
    <source>
        <dbReference type="EMBL" id="KRN20002.1"/>
    </source>
</evidence>
<dbReference type="PATRIC" id="fig|1423804.4.peg.1767"/>
<accession>A0A0R2EU69</accession>